<comment type="caution">
    <text evidence="12">The sequence shown here is derived from an EMBL/GenBank/DDBJ whole genome shotgun (WGS) entry which is preliminary data.</text>
</comment>
<evidence type="ECO:0000256" key="3">
    <source>
        <dbReference type="ARBA" id="ARBA00004947"/>
    </source>
</evidence>
<proteinExistence type="inferred from homology"/>
<dbReference type="Gene3D" id="3.90.25.10">
    <property type="entry name" value="UDP-galactose 4-epimerase, domain 1"/>
    <property type="match status" value="1"/>
</dbReference>
<dbReference type="Proteomes" id="UP000657385">
    <property type="component" value="Unassembled WGS sequence"/>
</dbReference>
<comment type="similarity">
    <text evidence="4">Belongs to the NAD(P)-dependent epimerase/dehydratase family.</text>
</comment>
<gene>
    <name evidence="12" type="primary">galE</name>
    <name evidence="12" type="ORF">I2501_19715</name>
</gene>
<evidence type="ECO:0000256" key="5">
    <source>
        <dbReference type="ARBA" id="ARBA00013189"/>
    </source>
</evidence>
<dbReference type="Gene3D" id="3.40.50.720">
    <property type="entry name" value="NAD(P)-binding Rossmann-like Domain"/>
    <property type="match status" value="1"/>
</dbReference>
<evidence type="ECO:0000256" key="2">
    <source>
        <dbReference type="ARBA" id="ARBA00001911"/>
    </source>
</evidence>
<dbReference type="Pfam" id="PF01370">
    <property type="entry name" value="Epimerase"/>
    <property type="match status" value="1"/>
</dbReference>
<dbReference type="InterPro" id="IPR005886">
    <property type="entry name" value="UDP_G4E"/>
</dbReference>
<dbReference type="EMBL" id="JADPRT010000007">
    <property type="protein sequence ID" value="MBF9070258.1"/>
    <property type="molecule type" value="Genomic_DNA"/>
</dbReference>
<evidence type="ECO:0000256" key="9">
    <source>
        <dbReference type="ARBA" id="ARBA00031367"/>
    </source>
</evidence>
<evidence type="ECO:0000256" key="4">
    <source>
        <dbReference type="ARBA" id="ARBA00007637"/>
    </source>
</evidence>
<accession>A0A931B4Q8</accession>
<sequence>MKVLITGGAGFIGSTVASACLDAGFTPVILDSLVTGRREFTEGRAFYEGDIADGELVDRVFADHPDIAATIHCAALIVVPESVSAPLHYYRENVAKTVALVEHLQRNGCERLLFSSSASIYRPGEDFSVDEGSQLDPLSPYARTKMLTELIFKDTAEASSLRVLSLRYFNPIGADPALRTGLQTPAPSHALGKLVQARSAGRPFLLTGTDWPTRDGSGIRDYVHVWDLARAHVAALDRFDAVLPPDRAGSYEVLNLGTGRGTTVRELVAAFEAVTGERVATEEAPRRPGDNAGAFSRTAKAERLLGWRTELSLEQGIADTLAWFERREAVLGA</sequence>
<dbReference type="RefSeq" id="WP_196195392.1">
    <property type="nucleotide sequence ID" value="NZ_JADPRT010000007.1"/>
</dbReference>
<dbReference type="PANTHER" id="PTHR43725">
    <property type="entry name" value="UDP-GLUCOSE 4-EPIMERASE"/>
    <property type="match status" value="1"/>
</dbReference>
<evidence type="ECO:0000259" key="11">
    <source>
        <dbReference type="Pfam" id="PF01370"/>
    </source>
</evidence>
<dbReference type="NCBIfam" id="TIGR01179">
    <property type="entry name" value="galE"/>
    <property type="match status" value="1"/>
</dbReference>
<dbReference type="AlphaFoldDB" id="A0A931B4Q8"/>
<reference evidence="12" key="1">
    <citation type="submission" date="2020-11" db="EMBL/GenBank/DDBJ databases">
        <title>Isolation and identification of active actinomycetes.</title>
        <authorList>
            <person name="Yu B."/>
        </authorList>
    </citation>
    <scope>NUCLEOTIDE SEQUENCE</scope>
    <source>
        <strain evidence="12">NEAU-YB345</strain>
    </source>
</reference>
<evidence type="ECO:0000256" key="6">
    <source>
        <dbReference type="ARBA" id="ARBA00018569"/>
    </source>
</evidence>
<dbReference type="GO" id="GO:0006012">
    <property type="term" value="P:galactose metabolic process"/>
    <property type="evidence" value="ECO:0007669"/>
    <property type="project" value="InterPro"/>
</dbReference>
<comment type="pathway">
    <text evidence="3">Carbohydrate metabolism; galactose metabolism.</text>
</comment>
<dbReference type="EC" id="5.1.3.2" evidence="5"/>
<evidence type="ECO:0000256" key="7">
    <source>
        <dbReference type="ARBA" id="ARBA00023027"/>
    </source>
</evidence>
<protein>
    <recommendedName>
        <fullName evidence="6">UDP-glucose 4-epimerase</fullName>
        <ecNumber evidence="5">5.1.3.2</ecNumber>
    </recommendedName>
    <alternativeName>
        <fullName evidence="10">Galactowaldenase</fullName>
    </alternativeName>
    <alternativeName>
        <fullName evidence="9">UDP-galactose 4-epimerase</fullName>
    </alternativeName>
</protein>
<dbReference type="InterPro" id="IPR036291">
    <property type="entry name" value="NAD(P)-bd_dom_sf"/>
</dbReference>
<comment type="cofactor">
    <cofactor evidence="2">
        <name>NAD(+)</name>
        <dbReference type="ChEBI" id="CHEBI:57540"/>
    </cofactor>
</comment>
<evidence type="ECO:0000256" key="10">
    <source>
        <dbReference type="ARBA" id="ARBA00033067"/>
    </source>
</evidence>
<evidence type="ECO:0000256" key="1">
    <source>
        <dbReference type="ARBA" id="ARBA00000083"/>
    </source>
</evidence>
<keyword evidence="8 12" id="KW-0413">Isomerase</keyword>
<name>A0A931B4Q8_9ACTN</name>
<dbReference type="InterPro" id="IPR001509">
    <property type="entry name" value="Epimerase_deHydtase"/>
</dbReference>
<dbReference type="SUPFAM" id="SSF51735">
    <property type="entry name" value="NAD(P)-binding Rossmann-fold domains"/>
    <property type="match status" value="1"/>
</dbReference>
<feature type="domain" description="NAD-dependent epimerase/dehydratase" evidence="11">
    <location>
        <begin position="3"/>
        <end position="246"/>
    </location>
</feature>
<keyword evidence="13" id="KW-1185">Reference proteome</keyword>
<organism evidence="12 13">
    <name type="scientific">Streptacidiphilus fuscans</name>
    <dbReference type="NCBI Taxonomy" id="2789292"/>
    <lineage>
        <taxon>Bacteria</taxon>
        <taxon>Bacillati</taxon>
        <taxon>Actinomycetota</taxon>
        <taxon>Actinomycetes</taxon>
        <taxon>Kitasatosporales</taxon>
        <taxon>Streptomycetaceae</taxon>
        <taxon>Streptacidiphilus</taxon>
    </lineage>
</organism>
<evidence type="ECO:0000313" key="12">
    <source>
        <dbReference type="EMBL" id="MBF9070258.1"/>
    </source>
</evidence>
<dbReference type="PROSITE" id="PS51257">
    <property type="entry name" value="PROKAR_LIPOPROTEIN"/>
    <property type="match status" value="1"/>
</dbReference>
<evidence type="ECO:0000313" key="13">
    <source>
        <dbReference type="Proteomes" id="UP000657385"/>
    </source>
</evidence>
<keyword evidence="7" id="KW-0520">NAD</keyword>
<comment type="catalytic activity">
    <reaction evidence="1">
        <text>UDP-alpha-D-glucose = UDP-alpha-D-galactose</text>
        <dbReference type="Rhea" id="RHEA:22168"/>
        <dbReference type="ChEBI" id="CHEBI:58885"/>
        <dbReference type="ChEBI" id="CHEBI:66914"/>
        <dbReference type="EC" id="5.1.3.2"/>
    </reaction>
</comment>
<evidence type="ECO:0000256" key="8">
    <source>
        <dbReference type="ARBA" id="ARBA00023235"/>
    </source>
</evidence>
<dbReference type="GO" id="GO:0003978">
    <property type="term" value="F:UDP-glucose 4-epimerase activity"/>
    <property type="evidence" value="ECO:0007669"/>
    <property type="project" value="UniProtKB-EC"/>
</dbReference>